<sequence length="135" mass="15191">MITVNRNNNTDNFKMNYMLRIANMLTVLIAGMMLAACGSTPVHESRYASVQKQIKEAEAVKADEFAGGELYEAQKKFEDARKADKDGEREKALRLLKEAELHAQLAESQTMSARAQKVLDEVNMGLKTLQNELNR</sequence>
<accession>A0A1I4GLV7</accession>
<organism evidence="3 4">
    <name type="scientific">Nitrosomonas aestuarii</name>
    <dbReference type="NCBI Taxonomy" id="52441"/>
    <lineage>
        <taxon>Bacteria</taxon>
        <taxon>Pseudomonadati</taxon>
        <taxon>Pseudomonadota</taxon>
        <taxon>Betaproteobacteria</taxon>
        <taxon>Nitrosomonadales</taxon>
        <taxon>Nitrosomonadaceae</taxon>
        <taxon>Nitrosomonas</taxon>
    </lineage>
</organism>
<gene>
    <name evidence="3" type="ORF">SAMN05216302_10578</name>
</gene>
<reference evidence="4" key="1">
    <citation type="submission" date="2016-10" db="EMBL/GenBank/DDBJ databases">
        <authorList>
            <person name="Varghese N."/>
            <person name="Submissions S."/>
        </authorList>
    </citation>
    <scope>NUCLEOTIDE SEQUENCE [LARGE SCALE GENOMIC DNA]</scope>
    <source>
        <strain evidence="4">Nm69</strain>
    </source>
</reference>
<evidence type="ECO:0000313" key="3">
    <source>
        <dbReference type="EMBL" id="SFL30347.1"/>
    </source>
</evidence>
<feature type="transmembrane region" description="Helical" evidence="1">
    <location>
        <begin position="21"/>
        <end position="42"/>
    </location>
</feature>
<proteinExistence type="predicted"/>
<dbReference type="RefSeq" id="WP_090703270.1">
    <property type="nucleotide sequence ID" value="NZ_FOSP01000057.1"/>
</dbReference>
<dbReference type="Gene3D" id="1.20.1270.390">
    <property type="match status" value="1"/>
</dbReference>
<dbReference type="Pfam" id="PF14346">
    <property type="entry name" value="DUF4398"/>
    <property type="match status" value="1"/>
</dbReference>
<keyword evidence="1" id="KW-0472">Membrane</keyword>
<feature type="domain" description="DUF4398" evidence="2">
    <location>
        <begin position="48"/>
        <end position="121"/>
    </location>
</feature>
<dbReference type="EMBL" id="FOSP01000057">
    <property type="protein sequence ID" value="SFL30347.1"/>
    <property type="molecule type" value="Genomic_DNA"/>
</dbReference>
<dbReference type="STRING" id="52441.SAMN05216302_10578"/>
<name>A0A1I4GLV7_9PROT</name>
<evidence type="ECO:0000259" key="2">
    <source>
        <dbReference type="Pfam" id="PF14346"/>
    </source>
</evidence>
<keyword evidence="4" id="KW-1185">Reference proteome</keyword>
<evidence type="ECO:0000313" key="4">
    <source>
        <dbReference type="Proteomes" id="UP000199533"/>
    </source>
</evidence>
<protein>
    <recommendedName>
        <fullName evidence="2">DUF4398 domain-containing protein</fullName>
    </recommendedName>
</protein>
<keyword evidence="1" id="KW-0812">Transmembrane</keyword>
<dbReference type="OrthoDB" id="8546946at2"/>
<dbReference type="InterPro" id="IPR025511">
    <property type="entry name" value="DUF4398"/>
</dbReference>
<keyword evidence="1" id="KW-1133">Transmembrane helix</keyword>
<dbReference type="AlphaFoldDB" id="A0A1I4GLV7"/>
<dbReference type="Proteomes" id="UP000199533">
    <property type="component" value="Unassembled WGS sequence"/>
</dbReference>
<evidence type="ECO:0000256" key="1">
    <source>
        <dbReference type="SAM" id="Phobius"/>
    </source>
</evidence>